<dbReference type="eggNOG" id="ENOG5033TXF">
    <property type="taxonomic scope" value="Bacteria"/>
</dbReference>
<dbReference type="OrthoDB" id="5446364at2"/>
<proteinExistence type="predicted"/>
<dbReference type="AlphaFoldDB" id="B8DLI7"/>
<dbReference type="STRING" id="883.DvMF_1300"/>
<dbReference type="SUPFAM" id="SSF69279">
    <property type="entry name" value="Phage tail proteins"/>
    <property type="match status" value="1"/>
</dbReference>
<dbReference type="EMBL" id="CP001197">
    <property type="protein sequence ID" value="ACL08249.1"/>
    <property type="molecule type" value="Genomic_DNA"/>
</dbReference>
<organism evidence="1">
    <name type="scientific">Nitratidesulfovibrio vulgaris (strain DSM 19637 / Miyazaki F)</name>
    <name type="common">Desulfovibrio vulgaris</name>
    <dbReference type="NCBI Taxonomy" id="883"/>
    <lineage>
        <taxon>Bacteria</taxon>
        <taxon>Pseudomonadati</taxon>
        <taxon>Thermodesulfobacteriota</taxon>
        <taxon>Desulfovibrionia</taxon>
        <taxon>Desulfovibrionales</taxon>
        <taxon>Desulfovibrionaceae</taxon>
        <taxon>Nitratidesulfovibrio</taxon>
    </lineage>
</organism>
<accession>B8DLI7</accession>
<dbReference type="KEGG" id="dvm:DvMF_1300"/>
<dbReference type="HOGENOM" id="CLU_1021819_0_0_7"/>
<sequence>MDITGVDIIVRVGGLEVLRSPRAEVVSRRRAVITRAEVELPDPDGSVRVALALGQSVSLGFGYRGGPMQQFTGTVDGFRPAGPDAVAVLAAGQELALSRTTITESFHGEPADAVARRILSRSGLAVAAVEIPDVTLPHMVFATVPLWRAVRQLAESIQRGHGHDLSRHALWLGADGLRWSAGDEPGPLYTVATGENLINHEVATTPGALAEVESVLLAGLAHSMPFRLEDARRGVSGQFRAQEVRHVLTPGGNRTFIRYGADHGWG</sequence>
<reference evidence="1" key="1">
    <citation type="submission" date="2008-10" db="EMBL/GenBank/DDBJ databases">
        <title>Complete sequence of Desulfovibrio vulgaris str. 'Miyazaki F'.</title>
        <authorList>
            <person name="Lucas S."/>
            <person name="Copeland A."/>
            <person name="Lapidus A."/>
            <person name="Glavina del Rio T."/>
            <person name="Dalin E."/>
            <person name="Tice H."/>
            <person name="Bruce D."/>
            <person name="Goodwin L."/>
            <person name="Pitluck S."/>
            <person name="Sims D."/>
            <person name="Brettin T."/>
            <person name="Detter J.C."/>
            <person name="Han C."/>
            <person name="Larimer F."/>
            <person name="Land M."/>
            <person name="Hauser L."/>
            <person name="Kyrpides N."/>
            <person name="Mikhailova N."/>
            <person name="Hazen T.C."/>
            <person name="Richardson P."/>
        </authorList>
    </citation>
    <scope>NUCLEOTIDE SEQUENCE</scope>
    <source>
        <strain evidence="1">Miyazaki F</strain>
    </source>
</reference>
<gene>
    <name evidence="1" type="ordered locus">DvMF_1300</name>
</gene>
<protein>
    <submittedName>
        <fullName evidence="1">Uncharacterized protein</fullName>
    </submittedName>
</protein>
<evidence type="ECO:0000313" key="1">
    <source>
        <dbReference type="EMBL" id="ACL08249.1"/>
    </source>
</evidence>
<name>B8DLI7_NITV9</name>